<dbReference type="GO" id="GO:0051301">
    <property type="term" value="P:cell division"/>
    <property type="evidence" value="ECO:0007669"/>
    <property type="project" value="UniProtKB-KW"/>
</dbReference>
<keyword evidence="3" id="KW-0132">Cell division</keyword>
<accession>A0A1I2SGK3</accession>
<dbReference type="InterPro" id="IPR039076">
    <property type="entry name" value="DivIC"/>
</dbReference>
<dbReference type="Proteomes" id="UP000182635">
    <property type="component" value="Unassembled WGS sequence"/>
</dbReference>
<gene>
    <name evidence="3" type="ORF">SAMN02910432_01679</name>
</gene>
<keyword evidence="2" id="KW-0472">Membrane</keyword>
<evidence type="ECO:0000256" key="2">
    <source>
        <dbReference type="SAM" id="Phobius"/>
    </source>
</evidence>
<name>A0A1I2SGK3_9LACO</name>
<sequence>MKSRKVTVLDNEYYQKQMAIKQRDERKRKKVHKYRLFKRTCAGILVLCAVFSSLVIGRGIAYKNRLEAQKEVAQEALKNAQQTNSFLNFKIKQLNDEDYVQKLIRKKYLYSKNNEIIFSLPEDNSQTDQND</sequence>
<keyword evidence="1" id="KW-0175">Coiled coil</keyword>
<dbReference type="EMBL" id="FOPI01000030">
    <property type="protein sequence ID" value="SFG51820.1"/>
    <property type="molecule type" value="Genomic_DNA"/>
</dbReference>
<dbReference type="PANTHER" id="PTHR40027">
    <property type="entry name" value="CELL DIVISION PROTEIN DIVIC"/>
    <property type="match status" value="1"/>
</dbReference>
<dbReference type="OrthoDB" id="2151746at2"/>
<dbReference type="Pfam" id="PF04977">
    <property type="entry name" value="DivIC"/>
    <property type="match status" value="1"/>
</dbReference>
<dbReference type="InterPro" id="IPR007060">
    <property type="entry name" value="FtsL/DivIC"/>
</dbReference>
<proteinExistence type="predicted"/>
<evidence type="ECO:0000313" key="4">
    <source>
        <dbReference type="Proteomes" id="UP000182635"/>
    </source>
</evidence>
<dbReference type="GeneID" id="29802138"/>
<evidence type="ECO:0000256" key="1">
    <source>
        <dbReference type="SAM" id="Coils"/>
    </source>
</evidence>
<dbReference type="AlphaFoldDB" id="A0A1I2SGK3"/>
<evidence type="ECO:0000313" key="3">
    <source>
        <dbReference type="EMBL" id="SFG51820.1"/>
    </source>
</evidence>
<reference evidence="4" key="1">
    <citation type="submission" date="2016-10" db="EMBL/GenBank/DDBJ databases">
        <authorList>
            <person name="Varghese N."/>
            <person name="Submissions S."/>
        </authorList>
    </citation>
    <scope>NUCLEOTIDE SEQUENCE [LARGE SCALE GENOMIC DNA]</scope>
    <source>
        <strain evidence="4">DSM 20403</strain>
    </source>
</reference>
<feature type="coiled-coil region" evidence="1">
    <location>
        <begin position="63"/>
        <end position="97"/>
    </location>
</feature>
<organism evidence="3 4">
    <name type="scientific">Ligilactobacillus ruminis DSM 20403 = NBRC 102161</name>
    <dbReference type="NCBI Taxonomy" id="1423798"/>
    <lineage>
        <taxon>Bacteria</taxon>
        <taxon>Bacillati</taxon>
        <taxon>Bacillota</taxon>
        <taxon>Bacilli</taxon>
        <taxon>Lactobacillales</taxon>
        <taxon>Lactobacillaceae</taxon>
        <taxon>Ligilactobacillus</taxon>
    </lineage>
</organism>
<keyword evidence="3" id="KW-0131">Cell cycle</keyword>
<dbReference type="PANTHER" id="PTHR40027:SF1">
    <property type="entry name" value="CELL DIVISION PROTEIN DIVIC"/>
    <property type="match status" value="1"/>
</dbReference>
<keyword evidence="2" id="KW-0812">Transmembrane</keyword>
<keyword evidence="2" id="KW-1133">Transmembrane helix</keyword>
<protein>
    <submittedName>
        <fullName evidence="3">Cell division protein DivIC</fullName>
    </submittedName>
</protein>
<dbReference type="RefSeq" id="WP_014072918.1">
    <property type="nucleotide sequence ID" value="NZ_AYYL01000030.1"/>
</dbReference>
<feature type="transmembrane region" description="Helical" evidence="2">
    <location>
        <begin position="36"/>
        <end position="56"/>
    </location>
</feature>